<proteinExistence type="predicted"/>
<keyword evidence="3" id="KW-1185">Reference proteome</keyword>
<evidence type="ECO:0000313" key="2">
    <source>
        <dbReference type="EMBL" id="BCS84177.1"/>
    </source>
</evidence>
<organism evidence="2 3">
    <name type="scientific">Prevotella herbatica</name>
    <dbReference type="NCBI Taxonomy" id="2801997"/>
    <lineage>
        <taxon>Bacteria</taxon>
        <taxon>Pseudomonadati</taxon>
        <taxon>Bacteroidota</taxon>
        <taxon>Bacteroidia</taxon>
        <taxon>Bacteroidales</taxon>
        <taxon>Prevotellaceae</taxon>
        <taxon>Prevotella</taxon>
    </lineage>
</organism>
<evidence type="ECO:0000259" key="1">
    <source>
        <dbReference type="Pfam" id="PF01624"/>
    </source>
</evidence>
<dbReference type="InterPro" id="IPR007695">
    <property type="entry name" value="DNA_mismatch_repair_MutS-lik_N"/>
</dbReference>
<dbReference type="RefSeq" id="WP_207154378.1">
    <property type="nucleotide sequence ID" value="NZ_AP024484.1"/>
</dbReference>
<sequence>MKELELIEKQKSGDNKYLYLVKVGMFYHAYDAAAYAISRLMHYKIKRKHRRGGDVLVAGFPISGIQKAISMITSAGGKISEEAEGVIIFTGVDASADENMVVDDKEKEIKETVSINYPLVDAIKSFDLMNSSPMNAMHFISVLKSMVS</sequence>
<gene>
    <name evidence="2" type="ORF">prwr041_00700</name>
</gene>
<dbReference type="Proteomes" id="UP001319045">
    <property type="component" value="Chromosome"/>
</dbReference>
<accession>A0ABN6EDY6</accession>
<name>A0ABN6EDY6_9BACT</name>
<evidence type="ECO:0000313" key="3">
    <source>
        <dbReference type="Proteomes" id="UP001319045"/>
    </source>
</evidence>
<dbReference type="Pfam" id="PF01624">
    <property type="entry name" value="MutS_I"/>
    <property type="match status" value="1"/>
</dbReference>
<protein>
    <recommendedName>
        <fullName evidence="1">DNA mismatch repair protein MutS-like N-terminal domain-containing protein</fullName>
    </recommendedName>
</protein>
<dbReference type="SUPFAM" id="SSF55271">
    <property type="entry name" value="DNA repair protein MutS, domain I"/>
    <property type="match status" value="1"/>
</dbReference>
<dbReference type="EMBL" id="AP024484">
    <property type="protein sequence ID" value="BCS84177.1"/>
    <property type="molecule type" value="Genomic_DNA"/>
</dbReference>
<dbReference type="InterPro" id="IPR016151">
    <property type="entry name" value="DNA_mismatch_repair_MutS_N"/>
</dbReference>
<feature type="domain" description="DNA mismatch repair protein MutS-like N-terminal" evidence="1">
    <location>
        <begin position="11"/>
        <end position="79"/>
    </location>
</feature>
<dbReference type="Gene3D" id="3.40.1170.10">
    <property type="entry name" value="DNA repair protein MutS, domain I"/>
    <property type="match status" value="1"/>
</dbReference>
<reference evidence="2 3" key="1">
    <citation type="journal article" date="2022" name="Int. J. Syst. Evol. Microbiol.">
        <title>Prevotella herbatica sp. nov., a plant polysaccharide-decomposing anaerobic bacterium isolated from a methanogenic reactor.</title>
        <authorList>
            <person name="Uek A."/>
            <person name="Tonouchi A."/>
            <person name="Kaku N."/>
            <person name="Ueki K."/>
        </authorList>
    </citation>
    <scope>NUCLEOTIDE SEQUENCE [LARGE SCALE GENOMIC DNA]</scope>
    <source>
        <strain evidence="2 3">WR041</strain>
    </source>
</reference>